<keyword evidence="14" id="KW-1185">Reference proteome</keyword>
<evidence type="ECO:0000256" key="5">
    <source>
        <dbReference type="ARBA" id="ARBA00022741"/>
    </source>
</evidence>
<dbReference type="PROSITE" id="PS00108">
    <property type="entry name" value="PROTEIN_KINASE_ST"/>
    <property type="match status" value="1"/>
</dbReference>
<evidence type="ECO:0000256" key="9">
    <source>
        <dbReference type="ARBA" id="ARBA00048679"/>
    </source>
</evidence>
<feature type="compositionally biased region" description="Polar residues" evidence="11">
    <location>
        <begin position="667"/>
        <end position="694"/>
    </location>
</feature>
<comment type="caution">
    <text evidence="13">The sequence shown here is derived from an EMBL/GenBank/DDBJ whole genome shotgun (WGS) entry which is preliminary data.</text>
</comment>
<evidence type="ECO:0000256" key="6">
    <source>
        <dbReference type="ARBA" id="ARBA00022777"/>
    </source>
</evidence>
<evidence type="ECO:0000256" key="11">
    <source>
        <dbReference type="SAM" id="MobiDB-lite"/>
    </source>
</evidence>
<organism evidence="13 14">
    <name type="scientific">Psilocybe cyanescens</name>
    <dbReference type="NCBI Taxonomy" id="93625"/>
    <lineage>
        <taxon>Eukaryota</taxon>
        <taxon>Fungi</taxon>
        <taxon>Dikarya</taxon>
        <taxon>Basidiomycota</taxon>
        <taxon>Agaricomycotina</taxon>
        <taxon>Agaricomycetes</taxon>
        <taxon>Agaricomycetidae</taxon>
        <taxon>Agaricales</taxon>
        <taxon>Agaricineae</taxon>
        <taxon>Strophariaceae</taxon>
        <taxon>Psilocybe</taxon>
    </lineage>
</organism>
<evidence type="ECO:0000313" key="14">
    <source>
        <dbReference type="Proteomes" id="UP000283269"/>
    </source>
</evidence>
<dbReference type="Gene3D" id="1.10.510.10">
    <property type="entry name" value="Transferase(Phosphotransferase) domain 1"/>
    <property type="match status" value="1"/>
</dbReference>
<dbReference type="FunFam" id="1.10.510.10:FF:000499">
    <property type="entry name" value="Serine/threonine-protein kinase KIC1"/>
    <property type="match status" value="1"/>
</dbReference>
<dbReference type="InterPro" id="IPR008271">
    <property type="entry name" value="Ser/Thr_kinase_AS"/>
</dbReference>
<gene>
    <name evidence="13" type="ORF">CVT25_012236</name>
</gene>
<keyword evidence="4" id="KW-0808">Transferase</keyword>
<evidence type="ECO:0000256" key="4">
    <source>
        <dbReference type="ARBA" id="ARBA00022679"/>
    </source>
</evidence>
<protein>
    <recommendedName>
        <fullName evidence="2">non-specific serine/threonine protein kinase</fullName>
        <ecNumber evidence="2">2.7.11.1</ecNumber>
    </recommendedName>
</protein>
<feature type="region of interest" description="Disordered" evidence="11">
    <location>
        <begin position="551"/>
        <end position="577"/>
    </location>
</feature>
<feature type="compositionally biased region" description="Polar residues" evidence="11">
    <location>
        <begin position="408"/>
        <end position="439"/>
    </location>
</feature>
<comment type="catalytic activity">
    <reaction evidence="8">
        <text>L-threonyl-[protein] + ATP = O-phospho-L-threonyl-[protein] + ADP + H(+)</text>
        <dbReference type="Rhea" id="RHEA:46608"/>
        <dbReference type="Rhea" id="RHEA-COMP:11060"/>
        <dbReference type="Rhea" id="RHEA-COMP:11605"/>
        <dbReference type="ChEBI" id="CHEBI:15378"/>
        <dbReference type="ChEBI" id="CHEBI:30013"/>
        <dbReference type="ChEBI" id="CHEBI:30616"/>
        <dbReference type="ChEBI" id="CHEBI:61977"/>
        <dbReference type="ChEBI" id="CHEBI:456216"/>
        <dbReference type="EC" id="2.7.11.1"/>
    </reaction>
</comment>
<proteinExistence type="inferred from homology"/>
<dbReference type="SMART" id="SM00220">
    <property type="entry name" value="S_TKc"/>
    <property type="match status" value="1"/>
</dbReference>
<keyword evidence="6" id="KW-0418">Kinase</keyword>
<feature type="region of interest" description="Disordered" evidence="11">
    <location>
        <begin position="318"/>
        <end position="452"/>
    </location>
</feature>
<dbReference type="GO" id="GO:0005524">
    <property type="term" value="F:ATP binding"/>
    <property type="evidence" value="ECO:0007669"/>
    <property type="project" value="UniProtKB-UniRule"/>
</dbReference>
<reference evidence="13 14" key="1">
    <citation type="journal article" date="2018" name="Evol. Lett.">
        <title>Horizontal gene cluster transfer increased hallucinogenic mushroom diversity.</title>
        <authorList>
            <person name="Reynolds H.T."/>
            <person name="Vijayakumar V."/>
            <person name="Gluck-Thaler E."/>
            <person name="Korotkin H.B."/>
            <person name="Matheny P.B."/>
            <person name="Slot J.C."/>
        </authorList>
    </citation>
    <scope>NUCLEOTIDE SEQUENCE [LARGE SCALE GENOMIC DNA]</scope>
    <source>
        <strain evidence="13 14">2631</strain>
    </source>
</reference>
<evidence type="ECO:0000256" key="1">
    <source>
        <dbReference type="ARBA" id="ARBA00008874"/>
    </source>
</evidence>
<evidence type="ECO:0000256" key="10">
    <source>
        <dbReference type="PROSITE-ProRule" id="PRU10141"/>
    </source>
</evidence>
<dbReference type="EMBL" id="NHYD01001859">
    <property type="protein sequence ID" value="PPQ89564.1"/>
    <property type="molecule type" value="Genomic_DNA"/>
</dbReference>
<dbReference type="InterPro" id="IPR017441">
    <property type="entry name" value="Protein_kinase_ATP_BS"/>
</dbReference>
<feature type="compositionally biased region" description="Basic and acidic residues" evidence="11">
    <location>
        <begin position="361"/>
        <end position="374"/>
    </location>
</feature>
<comment type="catalytic activity">
    <reaction evidence="9">
        <text>L-seryl-[protein] + ATP = O-phospho-L-seryl-[protein] + ADP + H(+)</text>
        <dbReference type="Rhea" id="RHEA:17989"/>
        <dbReference type="Rhea" id="RHEA-COMP:9863"/>
        <dbReference type="Rhea" id="RHEA-COMP:11604"/>
        <dbReference type="ChEBI" id="CHEBI:15378"/>
        <dbReference type="ChEBI" id="CHEBI:29999"/>
        <dbReference type="ChEBI" id="CHEBI:30616"/>
        <dbReference type="ChEBI" id="CHEBI:83421"/>
        <dbReference type="ChEBI" id="CHEBI:456216"/>
        <dbReference type="EC" id="2.7.11.1"/>
    </reaction>
</comment>
<dbReference type="PROSITE" id="PS50011">
    <property type="entry name" value="PROTEIN_KINASE_DOM"/>
    <property type="match status" value="1"/>
</dbReference>
<dbReference type="Pfam" id="PF00069">
    <property type="entry name" value="Pkinase"/>
    <property type="match status" value="1"/>
</dbReference>
<keyword evidence="3" id="KW-0723">Serine/threonine-protein kinase</keyword>
<feature type="compositionally biased region" description="Polar residues" evidence="11">
    <location>
        <begin position="339"/>
        <end position="359"/>
    </location>
</feature>
<feature type="region of interest" description="Disordered" evidence="11">
    <location>
        <begin position="474"/>
        <end position="537"/>
    </location>
</feature>
<dbReference type="SUPFAM" id="SSF56112">
    <property type="entry name" value="Protein kinase-like (PK-like)"/>
    <property type="match status" value="1"/>
</dbReference>
<accession>A0A409XFN4</accession>
<feature type="compositionally biased region" description="Low complexity" evidence="11">
    <location>
        <begin position="555"/>
        <end position="565"/>
    </location>
</feature>
<evidence type="ECO:0000259" key="12">
    <source>
        <dbReference type="PROSITE" id="PS50011"/>
    </source>
</evidence>
<dbReference type="InterPro" id="IPR011009">
    <property type="entry name" value="Kinase-like_dom_sf"/>
</dbReference>
<dbReference type="OrthoDB" id="248923at2759"/>
<keyword evidence="5 10" id="KW-0547">Nucleotide-binding</keyword>
<dbReference type="PROSITE" id="PS00107">
    <property type="entry name" value="PROTEIN_KINASE_ATP"/>
    <property type="match status" value="1"/>
</dbReference>
<dbReference type="GO" id="GO:0004674">
    <property type="term" value="F:protein serine/threonine kinase activity"/>
    <property type="evidence" value="ECO:0007669"/>
    <property type="project" value="UniProtKB-KW"/>
</dbReference>
<keyword evidence="7 10" id="KW-0067">ATP-binding</keyword>
<feature type="region of interest" description="Disordered" evidence="11">
    <location>
        <begin position="657"/>
        <end position="695"/>
    </location>
</feature>
<evidence type="ECO:0000256" key="2">
    <source>
        <dbReference type="ARBA" id="ARBA00012513"/>
    </source>
</evidence>
<feature type="binding site" evidence="10">
    <location>
        <position position="39"/>
    </location>
    <ligand>
        <name>ATP</name>
        <dbReference type="ChEBI" id="CHEBI:30616"/>
    </ligand>
</feature>
<feature type="domain" description="Protein kinase" evidence="12">
    <location>
        <begin position="10"/>
        <end position="266"/>
    </location>
</feature>
<evidence type="ECO:0000256" key="3">
    <source>
        <dbReference type="ARBA" id="ARBA00022527"/>
    </source>
</evidence>
<sequence>MSQPSVHQLFERLETIGKGAYGSVHKGRHIPTGNVVALKIINLDTSDDDVGDIQREVALLSQLRDAPNITKYYGCYLDGPRVWIAMELAQGGSVLSLMKASKDGCIEEKYVAVIIREVLVALSYLHKVPVIHRDMKAANVLVTATGKVMICDFGVSALLATTSSKRNTLTGTPYWMAPEVVQTVPAYDTKADIWSLGIMIYEMIKGTPPHSNLDKFQVMDLIPRIKPPRLAEAEASKDLREFMSFCLKESPAERLPPDELAKTKWMKSVAKVPVSLLKDLVLRLQQAGPRASLAEPLDWENASIHTSEDNSWEFETIRGGSFTPLNDENSDEHDELSPEPSNQATIRAQNSTNFPSSLRSLFDDKDFPQPENRHMNSNPTDLPLQSSTTGERITDENQVLSMPPPTLPITTNRNPTKLPNRSKSPMPNTSTPSDLSPVTPNSPPNDELPDDELLEDFSHDTSLRPTYSTNVDDLSIRRNDTAPSGVLNIPTRRDLDLASPSSFQFPRPSTIDFQRDNPSTPQPREFPSTPSPSSLTHQNALSLDVSSLPVRHDLSPPISRSRSATTPPPLPLSHPDLDEKAIPVIDVKKAAESLPYTPSFVRGAPGLKDVLKIPSLSSGHHIGIADLLPPSPSAAVNGARHFPPGISNLVPASAVRSFSEESHNHESATSTQPTKLTNGTRYHQQKKINTSTPNPDVYFTRPLDYASLILGNSQTAELDRTLKSLAHWLATVESGLNNMLDNAIEEESDGDFGEATIPEGWQTEVNDNVP</sequence>
<evidence type="ECO:0000256" key="7">
    <source>
        <dbReference type="ARBA" id="ARBA00022840"/>
    </source>
</evidence>
<dbReference type="GO" id="GO:0005737">
    <property type="term" value="C:cytoplasm"/>
    <property type="evidence" value="ECO:0007669"/>
    <property type="project" value="TreeGrafter"/>
</dbReference>
<dbReference type="InParanoid" id="A0A409XFN4"/>
<dbReference type="FunFam" id="3.30.200.20:FF:000040">
    <property type="entry name" value="Dual specificity mitogen-activated protein kinase kinase"/>
    <property type="match status" value="1"/>
</dbReference>
<dbReference type="PANTHER" id="PTHR48012:SF21">
    <property type="entry name" value="PH DOMAIN-CONTAINING PROTEIN"/>
    <property type="match status" value="1"/>
</dbReference>
<dbReference type="PANTHER" id="PTHR48012">
    <property type="entry name" value="STERILE20-LIKE KINASE, ISOFORM B-RELATED"/>
    <property type="match status" value="1"/>
</dbReference>
<dbReference type="Proteomes" id="UP000283269">
    <property type="component" value="Unassembled WGS sequence"/>
</dbReference>
<name>A0A409XFN4_PSICY</name>
<comment type="similarity">
    <text evidence="1">Belongs to the protein kinase superfamily. STE Ser/Thr protein kinase family. STE20 subfamily.</text>
</comment>
<evidence type="ECO:0000256" key="8">
    <source>
        <dbReference type="ARBA" id="ARBA00047899"/>
    </source>
</evidence>
<dbReference type="Gene3D" id="3.30.200.20">
    <property type="entry name" value="Phosphorylase Kinase, domain 1"/>
    <property type="match status" value="1"/>
</dbReference>
<dbReference type="AlphaFoldDB" id="A0A409XFN4"/>
<dbReference type="STRING" id="93625.A0A409XFN4"/>
<dbReference type="InterPro" id="IPR000719">
    <property type="entry name" value="Prot_kinase_dom"/>
</dbReference>
<evidence type="ECO:0000313" key="13">
    <source>
        <dbReference type="EMBL" id="PPQ89564.1"/>
    </source>
</evidence>
<dbReference type="EC" id="2.7.11.1" evidence="2"/>
<dbReference type="InterPro" id="IPR050629">
    <property type="entry name" value="STE20/SPS1-PAK"/>
</dbReference>
<feature type="compositionally biased region" description="Polar residues" evidence="11">
    <location>
        <begin position="375"/>
        <end position="400"/>
    </location>
</feature>